<proteinExistence type="predicted"/>
<evidence type="ECO:0000313" key="2">
    <source>
        <dbReference type="EMBL" id="MBP2380864.1"/>
    </source>
</evidence>
<keyword evidence="1" id="KW-1133">Transmembrane helix</keyword>
<feature type="transmembrane region" description="Helical" evidence="1">
    <location>
        <begin position="20"/>
        <end position="45"/>
    </location>
</feature>
<organism evidence="2 3">
    <name type="scientific">Brachybacterium sacelli</name>
    <dbReference type="NCBI Taxonomy" id="173364"/>
    <lineage>
        <taxon>Bacteria</taxon>
        <taxon>Bacillati</taxon>
        <taxon>Actinomycetota</taxon>
        <taxon>Actinomycetes</taxon>
        <taxon>Micrococcales</taxon>
        <taxon>Dermabacteraceae</taxon>
        <taxon>Brachybacterium</taxon>
    </lineage>
</organism>
<keyword evidence="1" id="KW-0812">Transmembrane</keyword>
<feature type="transmembrane region" description="Helical" evidence="1">
    <location>
        <begin position="90"/>
        <end position="112"/>
    </location>
</feature>
<feature type="transmembrane region" description="Helical" evidence="1">
    <location>
        <begin position="173"/>
        <end position="193"/>
    </location>
</feature>
<feature type="transmembrane region" description="Helical" evidence="1">
    <location>
        <begin position="119"/>
        <end position="138"/>
    </location>
</feature>
<sequence length="200" mass="20544">MTKRLSPPPLWLWARLLLPWPLIVAAVGSLVFLLLLGGTSVPLVGSIGDSRLLCFAGTLLGGVAALAGGMDGPFWRAWDPFRDVVARLVWGVVLFGASAGGASVVFAAHGALGSPAISLFLVTWGAAMFAAVVLGPMWAAGPSLAMTVAAMLTVFSPAQWWGLGFLLDPRHAAVALTCGAACCLAGSAAYVAWGTSAIRR</sequence>
<reference evidence="2 3" key="1">
    <citation type="submission" date="2021-03" db="EMBL/GenBank/DDBJ databases">
        <title>Sequencing the genomes of 1000 actinobacteria strains.</title>
        <authorList>
            <person name="Klenk H.-P."/>
        </authorList>
    </citation>
    <scope>NUCLEOTIDE SEQUENCE [LARGE SCALE GENOMIC DNA]</scope>
    <source>
        <strain evidence="2 3">DSM 14566</strain>
    </source>
</reference>
<keyword evidence="3" id="KW-1185">Reference proteome</keyword>
<keyword evidence="1" id="KW-0472">Membrane</keyword>
<evidence type="ECO:0000313" key="3">
    <source>
        <dbReference type="Proteomes" id="UP001519290"/>
    </source>
</evidence>
<dbReference type="RefSeq" id="WP_209899466.1">
    <property type="nucleotide sequence ID" value="NZ_BAAAJW010000004.1"/>
</dbReference>
<dbReference type="Proteomes" id="UP001519290">
    <property type="component" value="Unassembled WGS sequence"/>
</dbReference>
<dbReference type="EMBL" id="JAGIOD010000001">
    <property type="protein sequence ID" value="MBP2380864.1"/>
    <property type="molecule type" value="Genomic_DNA"/>
</dbReference>
<accession>A0ABS4WXC4</accession>
<name>A0ABS4WXC4_9MICO</name>
<feature type="transmembrane region" description="Helical" evidence="1">
    <location>
        <begin position="52"/>
        <end position="70"/>
    </location>
</feature>
<evidence type="ECO:0000256" key="1">
    <source>
        <dbReference type="SAM" id="Phobius"/>
    </source>
</evidence>
<protein>
    <submittedName>
        <fullName evidence="2">Uncharacterized protein</fullName>
    </submittedName>
</protein>
<gene>
    <name evidence="2" type="ORF">JOF43_000821</name>
</gene>
<comment type="caution">
    <text evidence="2">The sequence shown here is derived from an EMBL/GenBank/DDBJ whole genome shotgun (WGS) entry which is preliminary data.</text>
</comment>